<dbReference type="InterPro" id="IPR001433">
    <property type="entry name" value="OxRdtase_FAD/NAD-bd"/>
</dbReference>
<comment type="subcellular location">
    <subcellularLocation>
        <location evidence="2">Mitochondrion outer membrane</location>
        <topology evidence="2">Single-pass membrane protein</topology>
    </subcellularLocation>
</comment>
<feature type="binding site" evidence="9">
    <location>
        <position position="124"/>
    </location>
    <ligand>
        <name>FAD</name>
        <dbReference type="ChEBI" id="CHEBI:57692"/>
    </ligand>
</feature>
<dbReference type="InterPro" id="IPR017938">
    <property type="entry name" value="Riboflavin_synthase-like_b-brl"/>
</dbReference>
<feature type="domain" description="FAD-binding FR-type" evidence="11">
    <location>
        <begin position="69"/>
        <end position="178"/>
    </location>
</feature>
<dbReference type="PROSITE" id="PS51384">
    <property type="entry name" value="FAD_FR"/>
    <property type="match status" value="1"/>
</dbReference>
<name>A0A2S7YAN6_BEABA</name>
<dbReference type="InterPro" id="IPR017927">
    <property type="entry name" value="FAD-bd_FR_type"/>
</dbReference>
<comment type="cofactor">
    <cofactor evidence="1 9 10">
        <name>FAD</name>
        <dbReference type="ChEBI" id="CHEBI:57692"/>
    </cofactor>
</comment>
<dbReference type="InterPro" id="IPR001709">
    <property type="entry name" value="Flavoprot_Pyr_Nucl_cyt_Rdtase"/>
</dbReference>
<dbReference type="CDD" id="cd06183">
    <property type="entry name" value="cyt_b5_reduct_like"/>
    <property type="match status" value="1"/>
</dbReference>
<dbReference type="PRINTS" id="PR00406">
    <property type="entry name" value="CYTB5RDTASE"/>
</dbReference>
<evidence type="ECO:0000256" key="7">
    <source>
        <dbReference type="ARBA" id="ARBA00023027"/>
    </source>
</evidence>
<dbReference type="AlphaFoldDB" id="A0A2S7YAN6"/>
<dbReference type="PRINTS" id="PR00371">
    <property type="entry name" value="FPNCR"/>
</dbReference>
<dbReference type="PANTHER" id="PTHR19370:SF101">
    <property type="entry name" value="NADH-CYTOCHROME B5 REDUCTASE"/>
    <property type="match status" value="1"/>
</dbReference>
<evidence type="ECO:0000256" key="3">
    <source>
        <dbReference type="ARBA" id="ARBA00006105"/>
    </source>
</evidence>
<dbReference type="OrthoDB" id="432685at2759"/>
<proteinExistence type="inferred from homology"/>
<keyword evidence="8" id="KW-0472">Membrane</keyword>
<dbReference type="FunFam" id="3.40.50.80:FF:000009">
    <property type="entry name" value="NADH-cytochrome b5 reductase"/>
    <property type="match status" value="1"/>
</dbReference>
<evidence type="ECO:0000256" key="2">
    <source>
        <dbReference type="ARBA" id="ARBA00004572"/>
    </source>
</evidence>
<keyword evidence="5 9" id="KW-0274">FAD</keyword>
<dbReference type="InterPro" id="IPR039261">
    <property type="entry name" value="FNR_nucleotide-bd"/>
</dbReference>
<accession>A0A2S7YAN6</accession>
<dbReference type="InterPro" id="IPR001834">
    <property type="entry name" value="CBR-like"/>
</dbReference>
<feature type="binding site" evidence="9">
    <location>
        <position position="148"/>
    </location>
    <ligand>
        <name>FAD</name>
        <dbReference type="ChEBI" id="CHEBI:57692"/>
    </ligand>
</feature>
<feature type="binding site" evidence="9">
    <location>
        <position position="191"/>
    </location>
    <ligand>
        <name>FAD</name>
        <dbReference type="ChEBI" id="CHEBI:57692"/>
    </ligand>
</feature>
<evidence type="ECO:0000256" key="6">
    <source>
        <dbReference type="ARBA" id="ARBA00023002"/>
    </source>
</evidence>
<dbReference type="EC" id="1.6.2.2" evidence="10"/>
<dbReference type="Gene3D" id="2.40.30.10">
    <property type="entry name" value="Translation factors"/>
    <property type="match status" value="1"/>
</dbReference>
<comment type="catalytic activity">
    <reaction evidence="10">
        <text>2 Fe(III)-[cytochrome b5] + NADH = 2 Fe(II)-[cytochrome b5] + NAD(+) + H(+)</text>
        <dbReference type="Rhea" id="RHEA:46680"/>
        <dbReference type="Rhea" id="RHEA-COMP:10438"/>
        <dbReference type="Rhea" id="RHEA-COMP:10439"/>
        <dbReference type="ChEBI" id="CHEBI:15378"/>
        <dbReference type="ChEBI" id="CHEBI:29033"/>
        <dbReference type="ChEBI" id="CHEBI:29034"/>
        <dbReference type="ChEBI" id="CHEBI:57540"/>
        <dbReference type="ChEBI" id="CHEBI:57945"/>
        <dbReference type="EC" id="1.6.2.2"/>
    </reaction>
</comment>
<evidence type="ECO:0000256" key="4">
    <source>
        <dbReference type="ARBA" id="ARBA00022630"/>
    </source>
</evidence>
<evidence type="ECO:0000259" key="11">
    <source>
        <dbReference type="PROSITE" id="PS51384"/>
    </source>
</evidence>
<keyword evidence="6 10" id="KW-0560">Oxidoreductase</keyword>
<sequence>MATRTLDLLPTSMLHSSTMVSKVTPRTLSILLGTVAGASMVIAVGSRKFSTSARLDSPAAPRKIFSGGLALCSLPLEESDMVSHDTKRLRFKLPESSAVSGLPLTSALLTFSWPAGHWFPVIRPYTPISRSDTPGIVELLIKRYPQGKASTHIHSLSPGQSLFFLATLKGPQWKANAVPHVLLIAGGAGITPCYQLAQGILENRNDQTAVTLVYGANSDRDVLLKAEMTAWEERFPGRFKAVHAVSHPEEGSKYEKGYVTGDLLKRALPNGKQHETRVFVCGPPAMEKSLVGDRSSRGILQEVGFSKDQINTF</sequence>
<dbReference type="GO" id="GO:0005741">
    <property type="term" value="C:mitochondrial outer membrane"/>
    <property type="evidence" value="ECO:0007669"/>
    <property type="project" value="UniProtKB-SubCell"/>
</dbReference>
<feature type="binding site" evidence="9">
    <location>
        <position position="140"/>
    </location>
    <ligand>
        <name>FAD</name>
        <dbReference type="ChEBI" id="CHEBI:57692"/>
    </ligand>
</feature>
<dbReference type="Pfam" id="PF00175">
    <property type="entry name" value="NAD_binding_1"/>
    <property type="match status" value="1"/>
</dbReference>
<protein>
    <recommendedName>
        <fullName evidence="10">NADH-cytochrome b5 reductase</fullName>
        <ecNumber evidence="10">1.6.2.2</ecNumber>
    </recommendedName>
</protein>
<dbReference type="SUPFAM" id="SSF63380">
    <property type="entry name" value="Riboflavin synthase domain-like"/>
    <property type="match status" value="1"/>
</dbReference>
<evidence type="ECO:0000256" key="8">
    <source>
        <dbReference type="ARBA" id="ARBA00023136"/>
    </source>
</evidence>
<dbReference type="InterPro" id="IPR008333">
    <property type="entry name" value="Cbr1-like_FAD-bd_dom"/>
</dbReference>
<comment type="caution">
    <text evidence="12">The sequence shown here is derived from an EMBL/GenBank/DDBJ whole genome shotgun (WGS) entry which is preliminary data.</text>
</comment>
<evidence type="ECO:0000313" key="13">
    <source>
        <dbReference type="Proteomes" id="UP000237441"/>
    </source>
</evidence>
<evidence type="ECO:0000256" key="9">
    <source>
        <dbReference type="PIRSR" id="PIRSR601834-1"/>
    </source>
</evidence>
<dbReference type="Pfam" id="PF00970">
    <property type="entry name" value="FAD_binding_6"/>
    <property type="match status" value="1"/>
</dbReference>
<feature type="binding site" evidence="9">
    <location>
        <position position="150"/>
    </location>
    <ligand>
        <name>FAD</name>
        <dbReference type="ChEBI" id="CHEBI:57692"/>
    </ligand>
</feature>
<dbReference type="Gene3D" id="3.40.50.80">
    <property type="entry name" value="Nucleotide-binding domain of ferredoxin-NADP reductase (FNR) module"/>
    <property type="match status" value="1"/>
</dbReference>
<comment type="similarity">
    <text evidence="3 10">Belongs to the flavoprotein pyridine nucleotide cytochrome reductase family.</text>
</comment>
<dbReference type="PANTHER" id="PTHR19370">
    <property type="entry name" value="NADH-CYTOCHROME B5 REDUCTASE"/>
    <property type="match status" value="1"/>
</dbReference>
<dbReference type="GO" id="GO:0090524">
    <property type="term" value="F:cytochrome-b5 reductase activity, acting on NADH"/>
    <property type="evidence" value="ECO:0007669"/>
    <property type="project" value="UniProtKB-EC"/>
</dbReference>
<keyword evidence="7 10" id="KW-0520">NAD</keyword>
<reference evidence="12 13" key="1">
    <citation type="submission" date="2016-07" db="EMBL/GenBank/DDBJ databases">
        <title>Comparative genomics of the entomopathogenic fungus Beauveria bassiana.</title>
        <authorList>
            <person name="Valero Jimenez C.A."/>
            <person name="Zwaan B.J."/>
            <person name="Van Kan J.A."/>
            <person name="Takken W."/>
            <person name="Debets A.J."/>
            <person name="Schoustra S.E."/>
            <person name="Koenraadt C.J."/>
        </authorList>
    </citation>
    <scope>NUCLEOTIDE SEQUENCE [LARGE SCALE GENOMIC DNA]</scope>
    <source>
        <strain evidence="12 13">ARSEF 8028</strain>
    </source>
</reference>
<dbReference type="Proteomes" id="UP000237441">
    <property type="component" value="Unassembled WGS sequence"/>
</dbReference>
<gene>
    <name evidence="12" type="ORF">BB8028_0004g00160</name>
</gene>
<organism evidence="12 13">
    <name type="scientific">Beauveria bassiana</name>
    <name type="common">White muscardine disease fungus</name>
    <name type="synonym">Tritirachium shiotae</name>
    <dbReference type="NCBI Taxonomy" id="176275"/>
    <lineage>
        <taxon>Eukaryota</taxon>
        <taxon>Fungi</taxon>
        <taxon>Dikarya</taxon>
        <taxon>Ascomycota</taxon>
        <taxon>Pezizomycotina</taxon>
        <taxon>Sordariomycetes</taxon>
        <taxon>Hypocreomycetidae</taxon>
        <taxon>Hypocreales</taxon>
        <taxon>Cordycipitaceae</taxon>
        <taxon>Beauveria</taxon>
    </lineage>
</organism>
<dbReference type="SUPFAM" id="SSF52343">
    <property type="entry name" value="Ferredoxin reductase-like, C-terminal NADP-linked domain"/>
    <property type="match status" value="1"/>
</dbReference>
<feature type="binding site" evidence="9">
    <location>
        <position position="142"/>
    </location>
    <ligand>
        <name>FAD</name>
        <dbReference type="ChEBI" id="CHEBI:57692"/>
    </ligand>
</feature>
<feature type="binding site" evidence="9">
    <location>
        <position position="123"/>
    </location>
    <ligand>
        <name>FAD</name>
        <dbReference type="ChEBI" id="CHEBI:57692"/>
    </ligand>
</feature>
<evidence type="ECO:0000313" key="12">
    <source>
        <dbReference type="EMBL" id="PQK13084.1"/>
    </source>
</evidence>
<keyword evidence="4 9" id="KW-0285">Flavoprotein</keyword>
<evidence type="ECO:0000256" key="1">
    <source>
        <dbReference type="ARBA" id="ARBA00001974"/>
    </source>
</evidence>
<dbReference type="EMBL" id="JRHA01000004">
    <property type="protein sequence ID" value="PQK13084.1"/>
    <property type="molecule type" value="Genomic_DNA"/>
</dbReference>
<dbReference type="GO" id="GO:0006696">
    <property type="term" value="P:ergosterol biosynthetic process"/>
    <property type="evidence" value="ECO:0007669"/>
    <property type="project" value="TreeGrafter"/>
</dbReference>
<evidence type="ECO:0000256" key="5">
    <source>
        <dbReference type="ARBA" id="ARBA00022827"/>
    </source>
</evidence>
<evidence type="ECO:0000256" key="10">
    <source>
        <dbReference type="RuleBase" id="RU361226"/>
    </source>
</evidence>
<feature type="binding site" evidence="9">
    <location>
        <position position="125"/>
    </location>
    <ligand>
        <name>FAD</name>
        <dbReference type="ChEBI" id="CHEBI:57692"/>
    </ligand>
</feature>